<organism evidence="1 2">
    <name type="scientific">Serratia fonticola</name>
    <dbReference type="NCBI Taxonomy" id="47917"/>
    <lineage>
        <taxon>Bacteria</taxon>
        <taxon>Pseudomonadati</taxon>
        <taxon>Pseudomonadota</taxon>
        <taxon>Gammaproteobacteria</taxon>
        <taxon>Enterobacterales</taxon>
        <taxon>Yersiniaceae</taxon>
        <taxon>Serratia</taxon>
    </lineage>
</organism>
<feature type="non-terminal residue" evidence="1">
    <location>
        <position position="420"/>
    </location>
</feature>
<protein>
    <submittedName>
        <fullName evidence="1">Uncharacterized protein</fullName>
    </submittedName>
</protein>
<evidence type="ECO:0000313" key="2">
    <source>
        <dbReference type="Proteomes" id="UP001224622"/>
    </source>
</evidence>
<sequence length="420" mass="42159">LAGNTLAVDSGTVTHSGIMQGNAGLTLNSTALNVLAGAQLLSDGELAINGGAVTNAGSWQGNSLTFGVDSLDNSGSINARSNLTGTVLNTLQNSGQMGSLGTLNLSGGYLTNSGKLVASRLTLDAATLNNTGLWQGSEWLNAHGDTLTLGASSRTLAGGALSLNAGQLSSEGLVQSGQTHVTATSWLNRGSLLGSDSLAVNITDELVNEGSLLSQGNSEIQAQTLTNDGAVLSDGSLSLAGATLNNQGAVQGNILNLTQNLVNNAGTLIGLQSLTLGIQAFSVPLLTLVNGSQGSLLTQGTLSVNGSTVTNDGRWQGQQILLNAQTLNNSGAIQSADALQMALSGALNSTAGSKITANGAAALQAQSLTNAGQWLAKNLTLHADTLNNQGEISGVDGLTVALSGDFTQQQDKTLLTAGDL</sequence>
<dbReference type="InterPro" id="IPR010069">
    <property type="entry name" value="CdiA_FHA1_rpt"/>
</dbReference>
<dbReference type="Pfam" id="PF05594">
    <property type="entry name" value="Fil_haemagg"/>
    <property type="match status" value="3"/>
</dbReference>
<dbReference type="Proteomes" id="UP001224622">
    <property type="component" value="Unassembled WGS sequence"/>
</dbReference>
<dbReference type="AlphaFoldDB" id="A0AAJ2DCE6"/>
<accession>A0AAJ2DCE6</accession>
<gene>
    <name evidence="1" type="ORF">RDT67_29305</name>
</gene>
<comment type="caution">
    <text evidence="1">The sequence shown here is derived from an EMBL/GenBank/DDBJ whole genome shotgun (WGS) entry which is preliminary data.</text>
</comment>
<dbReference type="InterPro" id="IPR008619">
    <property type="entry name" value="Filamentous_hemagglutn_rpt"/>
</dbReference>
<proteinExistence type="predicted"/>
<dbReference type="EMBL" id="JAVIGA010000086">
    <property type="protein sequence ID" value="MDQ9130493.1"/>
    <property type="molecule type" value="Genomic_DNA"/>
</dbReference>
<reference evidence="1" key="1">
    <citation type="submission" date="2023-08" db="EMBL/GenBank/DDBJ databases">
        <title>The Comparative Genomic Analysis of Yersiniaceae from Polar Regions.</title>
        <authorList>
            <person name="Goncharov A."/>
            <person name="Aslanov B."/>
            <person name="Kolodzhieva V."/>
            <person name="Azarov D."/>
            <person name="Mochov A."/>
            <person name="Lebedeva E."/>
        </authorList>
    </citation>
    <scope>NUCLEOTIDE SEQUENCE</scope>
    <source>
        <strain evidence="1">Vf</strain>
    </source>
</reference>
<feature type="non-terminal residue" evidence="1">
    <location>
        <position position="1"/>
    </location>
</feature>
<evidence type="ECO:0000313" key="1">
    <source>
        <dbReference type="EMBL" id="MDQ9130493.1"/>
    </source>
</evidence>
<dbReference type="NCBIfam" id="TIGR01731">
    <property type="entry name" value="fil_hemag_20aa"/>
    <property type="match status" value="10"/>
</dbReference>
<name>A0AAJ2DCE6_SERFO</name>